<organism evidence="1 2">
    <name type="scientific">Commensalibacter oyaizuii</name>
    <dbReference type="NCBI Taxonomy" id="3043873"/>
    <lineage>
        <taxon>Bacteria</taxon>
        <taxon>Pseudomonadati</taxon>
        <taxon>Pseudomonadota</taxon>
        <taxon>Alphaproteobacteria</taxon>
        <taxon>Acetobacterales</taxon>
        <taxon>Acetobacteraceae</taxon>
    </lineage>
</organism>
<proteinExistence type="predicted"/>
<protein>
    <submittedName>
        <fullName evidence="1">Uncharacterized protein</fullName>
    </submittedName>
</protein>
<gene>
    <name evidence="1" type="ORF">QJV27_01880</name>
</gene>
<accession>A0ABT6PZ60</accession>
<evidence type="ECO:0000313" key="1">
    <source>
        <dbReference type="EMBL" id="MDI2090141.1"/>
    </source>
</evidence>
<reference evidence="1" key="1">
    <citation type="submission" date="2023-05" db="EMBL/GenBank/DDBJ databases">
        <title>Whole genome sequence of Commensalibacter sp.</title>
        <authorList>
            <person name="Charoenyingcharoen P."/>
            <person name="Yukphan P."/>
        </authorList>
    </citation>
    <scope>NUCLEOTIDE SEQUENCE</scope>
    <source>
        <strain evidence="1">TBRC 16381</strain>
    </source>
</reference>
<dbReference type="RefSeq" id="WP_281447292.1">
    <property type="nucleotide sequence ID" value="NZ_JASBAO010000001.1"/>
</dbReference>
<comment type="caution">
    <text evidence="1">The sequence shown here is derived from an EMBL/GenBank/DDBJ whole genome shotgun (WGS) entry which is preliminary data.</text>
</comment>
<dbReference type="EMBL" id="JASBAO010000001">
    <property type="protein sequence ID" value="MDI2090141.1"/>
    <property type="molecule type" value="Genomic_DNA"/>
</dbReference>
<keyword evidence="2" id="KW-1185">Reference proteome</keyword>
<dbReference type="Proteomes" id="UP001431634">
    <property type="component" value="Unassembled WGS sequence"/>
</dbReference>
<sequence>MSEITLSKEKLEFLRNLLISRDPGPITFYPINVVQLSTRGENHNFTPIAMPVSGSLYPLEKDKIFRFYMDGLIFRFFCGNHDEFSVRKLGNTTVGYSDELHISLVDYYNSFQKSKFGKNAKNI</sequence>
<evidence type="ECO:0000313" key="2">
    <source>
        <dbReference type="Proteomes" id="UP001431634"/>
    </source>
</evidence>
<name>A0ABT6PZ60_9PROT</name>